<dbReference type="InterPro" id="IPR051612">
    <property type="entry name" value="Teichoic_Acid_Biosynth"/>
</dbReference>
<evidence type="ECO:0000256" key="1">
    <source>
        <dbReference type="ARBA" id="ARBA00004202"/>
    </source>
</evidence>
<comment type="similarity">
    <text evidence="2">Belongs to the CDP-glycerol glycerophosphotransferase family.</text>
</comment>
<organism evidence="7 8">
    <name type="scientific">Halobacillus amylolyticus</name>
    <dbReference type="NCBI Taxonomy" id="2932259"/>
    <lineage>
        <taxon>Bacteria</taxon>
        <taxon>Bacillati</taxon>
        <taxon>Bacillota</taxon>
        <taxon>Bacilli</taxon>
        <taxon>Bacillales</taxon>
        <taxon>Bacillaceae</taxon>
        <taxon>Halobacillus</taxon>
    </lineage>
</organism>
<evidence type="ECO:0000256" key="4">
    <source>
        <dbReference type="ARBA" id="ARBA00022679"/>
    </source>
</evidence>
<dbReference type="PANTHER" id="PTHR37316">
    <property type="entry name" value="TEICHOIC ACID GLYCEROL-PHOSPHATE PRIMASE"/>
    <property type="match status" value="1"/>
</dbReference>
<dbReference type="InterPro" id="IPR043148">
    <property type="entry name" value="TagF_C"/>
</dbReference>
<dbReference type="InterPro" id="IPR007554">
    <property type="entry name" value="Glycerophosphate_synth"/>
</dbReference>
<proteinExistence type="inferred from homology"/>
<keyword evidence="5" id="KW-0777">Teichoic acid biosynthesis</keyword>
<sequence>MFVSSFGDNILYTVEALKKQYSGSIVILKDSNCRYTYEEDHQTSVLPFDLKSPYAFILSIYHLATCEKVFVDNYFGFLAAVDFRDNVECIQLWHASGAVKRFGLKDPSIETRKNRANERFRNVYHKFDHVVVGSDKMADIFKESFGLSDAQILRTGVPRTDYFFEYRDSANIREKMENKHPRIKGKKVILYAPTFRDNKLTDADVQLNLKLMYEALQDDYVLLMRLHPAVKTRFMNSYPNFIIDVSVGEQINELLMITDLLITDYSSIPYEFSLLNKPMIFYSYDLEDYSRARGFWEDYHSMVPGPVAYTSEEIIEIILNEPYNMGVVSSFARDWNEYSKGESSLQLIQAIYGEATEKEEVLAEQR</sequence>
<evidence type="ECO:0000313" key="7">
    <source>
        <dbReference type="EMBL" id="UOR11642.1"/>
    </source>
</evidence>
<dbReference type="Proteomes" id="UP000830326">
    <property type="component" value="Chromosome"/>
</dbReference>
<comment type="subcellular location">
    <subcellularLocation>
        <location evidence="1">Cell membrane</location>
        <topology evidence="1">Peripheral membrane protein</topology>
    </subcellularLocation>
</comment>
<dbReference type="EMBL" id="CP095075">
    <property type="protein sequence ID" value="UOR11642.1"/>
    <property type="molecule type" value="Genomic_DNA"/>
</dbReference>
<dbReference type="Pfam" id="PF04464">
    <property type="entry name" value="Glyphos_transf"/>
    <property type="match status" value="1"/>
</dbReference>
<keyword evidence="3" id="KW-1003">Cell membrane</keyword>
<evidence type="ECO:0000256" key="2">
    <source>
        <dbReference type="ARBA" id="ARBA00010488"/>
    </source>
</evidence>
<accession>A0ABY4HAF5</accession>
<reference evidence="7" key="1">
    <citation type="submission" date="2022-04" db="EMBL/GenBank/DDBJ databases">
        <title>Halobacillus sp. isolated from saltern.</title>
        <authorList>
            <person name="Won M."/>
            <person name="Lee C.-M."/>
            <person name="Woen H.-Y."/>
            <person name="Kwon S.-W."/>
        </authorList>
    </citation>
    <scope>NUCLEOTIDE SEQUENCE</scope>
    <source>
        <strain evidence="7">SSHM10-5</strain>
    </source>
</reference>
<evidence type="ECO:0000313" key="8">
    <source>
        <dbReference type="Proteomes" id="UP000830326"/>
    </source>
</evidence>
<keyword evidence="4" id="KW-0808">Transferase</keyword>
<dbReference type="Gene3D" id="3.40.50.11820">
    <property type="match status" value="1"/>
</dbReference>
<keyword evidence="6" id="KW-0472">Membrane</keyword>
<dbReference type="SUPFAM" id="SSF53756">
    <property type="entry name" value="UDP-Glycosyltransferase/glycogen phosphorylase"/>
    <property type="match status" value="1"/>
</dbReference>
<gene>
    <name evidence="7" type="ORF">MUO15_19015</name>
</gene>
<keyword evidence="8" id="KW-1185">Reference proteome</keyword>
<protein>
    <submittedName>
        <fullName evidence="7">CDP-glycerol glycerophosphotransferase family protein</fullName>
    </submittedName>
</protein>
<dbReference type="InterPro" id="IPR043149">
    <property type="entry name" value="TagF_N"/>
</dbReference>
<evidence type="ECO:0000256" key="3">
    <source>
        <dbReference type="ARBA" id="ARBA00022475"/>
    </source>
</evidence>
<evidence type="ECO:0000256" key="6">
    <source>
        <dbReference type="ARBA" id="ARBA00023136"/>
    </source>
</evidence>
<dbReference type="PANTHER" id="PTHR37316:SF1">
    <property type="entry name" value="TEICHOIC ACID GLYCEROL-PHOSPHATE PRIMASE"/>
    <property type="match status" value="1"/>
</dbReference>
<name>A0ABY4HAF5_9BACI</name>
<evidence type="ECO:0000256" key="5">
    <source>
        <dbReference type="ARBA" id="ARBA00022944"/>
    </source>
</evidence>
<dbReference type="Gene3D" id="3.40.50.12580">
    <property type="match status" value="1"/>
</dbReference>
<dbReference type="RefSeq" id="WP_245031801.1">
    <property type="nucleotide sequence ID" value="NZ_CP095075.1"/>
</dbReference>